<dbReference type="EMBL" id="LR796677">
    <property type="protein sequence ID" value="CAB4158733.1"/>
    <property type="molecule type" value="Genomic_DNA"/>
</dbReference>
<accession>A0A6J5NIC6</accession>
<protein>
    <submittedName>
        <fullName evidence="1">Uncharacterized protein</fullName>
    </submittedName>
</protein>
<reference evidence="1" key="1">
    <citation type="submission" date="2020-04" db="EMBL/GenBank/DDBJ databases">
        <authorList>
            <person name="Chiriac C."/>
            <person name="Salcher M."/>
            <person name="Ghai R."/>
            <person name="Kavagutti S V."/>
        </authorList>
    </citation>
    <scope>NUCLEOTIDE SEQUENCE</scope>
</reference>
<proteinExistence type="predicted"/>
<sequence length="70" mass="7948">MSETQTPTISRKEEQLLRDQTTWETYVSVGNWVEVAKQMNYANGSCARRAGLRHAFLHSLLVQGDNPQVV</sequence>
<evidence type="ECO:0000313" key="1">
    <source>
        <dbReference type="EMBL" id="CAB4158733.1"/>
    </source>
</evidence>
<name>A0A6J5NIC6_9CAUD</name>
<organism evidence="1">
    <name type="scientific">uncultured Caudovirales phage</name>
    <dbReference type="NCBI Taxonomy" id="2100421"/>
    <lineage>
        <taxon>Viruses</taxon>
        <taxon>Duplodnaviria</taxon>
        <taxon>Heunggongvirae</taxon>
        <taxon>Uroviricota</taxon>
        <taxon>Caudoviricetes</taxon>
        <taxon>Peduoviridae</taxon>
        <taxon>Maltschvirus</taxon>
        <taxon>Maltschvirus maltsch</taxon>
    </lineage>
</organism>
<gene>
    <name evidence="1" type="ORF">UFOVP711_22</name>
</gene>